<evidence type="ECO:0000256" key="3">
    <source>
        <dbReference type="ARBA" id="ARBA00022692"/>
    </source>
</evidence>
<comment type="caution">
    <text evidence="8">The sequence shown here is derived from an EMBL/GenBank/DDBJ whole genome shotgun (WGS) entry which is preliminary data.</text>
</comment>
<dbReference type="OrthoDB" id="4568421at2"/>
<feature type="transmembrane region" description="Helical" evidence="7">
    <location>
        <begin position="103"/>
        <end position="128"/>
    </location>
</feature>
<evidence type="ECO:0000313" key="8">
    <source>
        <dbReference type="EMBL" id="TQL79246.1"/>
    </source>
</evidence>
<dbReference type="Pfam" id="PF13520">
    <property type="entry name" value="AA_permease_2"/>
    <property type="match status" value="1"/>
</dbReference>
<feature type="transmembrane region" description="Helical" evidence="7">
    <location>
        <begin position="443"/>
        <end position="463"/>
    </location>
</feature>
<feature type="transmembrane region" description="Helical" evidence="7">
    <location>
        <begin position="258"/>
        <end position="279"/>
    </location>
</feature>
<feature type="transmembrane region" description="Helical" evidence="7">
    <location>
        <begin position="35"/>
        <end position="58"/>
    </location>
</feature>
<evidence type="ECO:0000256" key="6">
    <source>
        <dbReference type="SAM" id="MobiDB-lite"/>
    </source>
</evidence>
<keyword evidence="3 7" id="KW-0812">Transmembrane</keyword>
<comment type="subcellular location">
    <subcellularLocation>
        <location evidence="1">Cell membrane</location>
        <topology evidence="1">Multi-pass membrane protein</topology>
    </subcellularLocation>
</comment>
<dbReference type="AlphaFoldDB" id="A0A543B357"/>
<keyword evidence="2" id="KW-1003">Cell membrane</keyword>
<dbReference type="Gene3D" id="1.20.1740.10">
    <property type="entry name" value="Amino acid/polyamine transporter I"/>
    <property type="match status" value="1"/>
</dbReference>
<feature type="transmembrane region" description="Helical" evidence="7">
    <location>
        <begin position="360"/>
        <end position="381"/>
    </location>
</feature>
<evidence type="ECO:0000256" key="1">
    <source>
        <dbReference type="ARBA" id="ARBA00004651"/>
    </source>
</evidence>
<reference evidence="8 9" key="1">
    <citation type="submission" date="2019-06" db="EMBL/GenBank/DDBJ databases">
        <title>Sequencing the genomes of 1000 actinobacteria strains.</title>
        <authorList>
            <person name="Klenk H.-P."/>
        </authorList>
    </citation>
    <scope>NUCLEOTIDE SEQUENCE [LARGE SCALE GENOMIC DNA]</scope>
    <source>
        <strain evidence="8 9">DSM 45928</strain>
    </source>
</reference>
<keyword evidence="9" id="KW-1185">Reference proteome</keyword>
<feature type="region of interest" description="Disordered" evidence="6">
    <location>
        <begin position="1"/>
        <end position="24"/>
    </location>
</feature>
<dbReference type="PIRSF" id="PIRSF006060">
    <property type="entry name" value="AA_transporter"/>
    <property type="match status" value="1"/>
</dbReference>
<feature type="transmembrane region" description="Helical" evidence="7">
    <location>
        <begin position="416"/>
        <end position="437"/>
    </location>
</feature>
<dbReference type="InParanoid" id="A0A543B357"/>
<evidence type="ECO:0000256" key="7">
    <source>
        <dbReference type="SAM" id="Phobius"/>
    </source>
</evidence>
<dbReference type="GO" id="GO:0005886">
    <property type="term" value="C:plasma membrane"/>
    <property type="evidence" value="ECO:0007669"/>
    <property type="project" value="UniProtKB-SubCell"/>
</dbReference>
<keyword evidence="5 7" id="KW-0472">Membrane</keyword>
<feature type="transmembrane region" description="Helical" evidence="7">
    <location>
        <begin position="219"/>
        <end position="237"/>
    </location>
</feature>
<feature type="transmembrane region" description="Helical" evidence="7">
    <location>
        <begin position="173"/>
        <end position="199"/>
    </location>
</feature>
<feature type="transmembrane region" description="Helical" evidence="7">
    <location>
        <begin position="387"/>
        <end position="404"/>
    </location>
</feature>
<feature type="transmembrane region" description="Helical" evidence="7">
    <location>
        <begin position="308"/>
        <end position="331"/>
    </location>
</feature>
<organism evidence="8 9">
    <name type="scientific">Stackebrandtia endophytica</name>
    <dbReference type="NCBI Taxonomy" id="1496996"/>
    <lineage>
        <taxon>Bacteria</taxon>
        <taxon>Bacillati</taxon>
        <taxon>Actinomycetota</taxon>
        <taxon>Actinomycetes</taxon>
        <taxon>Glycomycetales</taxon>
        <taxon>Glycomycetaceae</taxon>
        <taxon>Stackebrandtia</taxon>
    </lineage>
</organism>
<proteinExistence type="predicted"/>
<dbReference type="InterPro" id="IPR050367">
    <property type="entry name" value="APC_superfamily"/>
</dbReference>
<dbReference type="RefSeq" id="WP_142044403.1">
    <property type="nucleotide sequence ID" value="NZ_JBHTGS010000002.1"/>
</dbReference>
<name>A0A543B357_9ACTN</name>
<dbReference type="PANTHER" id="PTHR42770:SF11">
    <property type="entry name" value="INNER MEMBRANE TRANSPORT PROTEIN YBAT"/>
    <property type="match status" value="1"/>
</dbReference>
<evidence type="ECO:0000256" key="4">
    <source>
        <dbReference type="ARBA" id="ARBA00022989"/>
    </source>
</evidence>
<dbReference type="Proteomes" id="UP000317043">
    <property type="component" value="Unassembled WGS sequence"/>
</dbReference>
<evidence type="ECO:0000256" key="2">
    <source>
        <dbReference type="ARBA" id="ARBA00022475"/>
    </source>
</evidence>
<feature type="transmembrane region" description="Helical" evidence="7">
    <location>
        <begin position="64"/>
        <end position="83"/>
    </location>
</feature>
<keyword evidence="4 7" id="KW-1133">Transmembrane helix</keyword>
<dbReference type="EMBL" id="VFOW01000001">
    <property type="protein sequence ID" value="TQL79246.1"/>
    <property type="molecule type" value="Genomic_DNA"/>
</dbReference>
<sequence>MSTTPPNNPPTAPAVTTNGEEPPPTELKRAIGPGLLLLFIVGDILGTGIYALTGQVAVKVGGALWIPFAVAFIAAFLTAFSYLELVGKYPRAAGAALYTQKAFGIHFLTFMVAFTVMSSGLTSAGSAARAAATDYLPQVFEWLPDTETAIIIVAAAMLVVFALVNLRGVSESVWVNVVFTLIELTGLFIIIVVSVMAVMGGQGDISRVVDIEPAPGQSAFFAVVAGTSLAFFAMVGFEDSVNMAEETTNPRIFPRAMLIGMGVAASIYIAVALLSSWVAPIDVLIGDDPEAPGAGALLRVLELSAPGFPLWLFSVIGVFAVSNSALINMLMASRLTYGMSREGVIPKVFGRVAPLRRTPWVAIVFTAAIAICLTSYANVALLGGTTSLLLLGVFTIVNIAVLVLRRKPVEHRHFRAPTIVPILGAVISAFLVGPWSGRAVDEYKIAGIMLGIGVVLWAVTYFAHHRRNNREKADASTR</sequence>
<accession>A0A543B357</accession>
<dbReference type="GO" id="GO:0022857">
    <property type="term" value="F:transmembrane transporter activity"/>
    <property type="evidence" value="ECO:0007669"/>
    <property type="project" value="InterPro"/>
</dbReference>
<gene>
    <name evidence="8" type="ORF">FB566_4847</name>
</gene>
<dbReference type="InterPro" id="IPR002293">
    <property type="entry name" value="AA/rel_permease1"/>
</dbReference>
<feature type="transmembrane region" description="Helical" evidence="7">
    <location>
        <begin position="148"/>
        <end position="166"/>
    </location>
</feature>
<evidence type="ECO:0000256" key="5">
    <source>
        <dbReference type="ARBA" id="ARBA00023136"/>
    </source>
</evidence>
<dbReference type="PANTHER" id="PTHR42770">
    <property type="entry name" value="AMINO ACID TRANSPORTER-RELATED"/>
    <property type="match status" value="1"/>
</dbReference>
<dbReference type="FunCoup" id="A0A543B357">
    <property type="interactions" value="129"/>
</dbReference>
<evidence type="ECO:0000313" key="9">
    <source>
        <dbReference type="Proteomes" id="UP000317043"/>
    </source>
</evidence>
<feature type="compositionally biased region" description="Pro residues" evidence="6">
    <location>
        <begin position="1"/>
        <end position="12"/>
    </location>
</feature>
<protein>
    <submittedName>
        <fullName evidence="8">Amino acid/polyamine/organocation transporter (APC superfamily)</fullName>
    </submittedName>
</protein>